<sequence length="113" mass="13022">MDFAIAVTARHWEEVYGKACIGVQHVRKWCREFSEGHSDVHDEQGSGMPLIEHTPYSHDLTPSEFHLFPKLKQHLGGQRFRKDEGVKEGVIKFIGGQAAEIFEACFQKWIIRQ</sequence>
<keyword evidence="2" id="KW-1185">Reference proteome</keyword>
<name>A0A834MJI6_RHYFE</name>
<evidence type="ECO:0000313" key="1">
    <source>
        <dbReference type="EMBL" id="KAF7280769.1"/>
    </source>
</evidence>
<evidence type="ECO:0000313" key="2">
    <source>
        <dbReference type="Proteomes" id="UP000625711"/>
    </source>
</evidence>
<dbReference type="Gene3D" id="3.30.420.10">
    <property type="entry name" value="Ribonuclease H-like superfamily/Ribonuclease H"/>
    <property type="match status" value="1"/>
</dbReference>
<dbReference type="PANTHER" id="PTHR46060:SF3">
    <property type="entry name" value="PROTEIN GVQW3"/>
    <property type="match status" value="1"/>
</dbReference>
<dbReference type="EMBL" id="JAACXV010000275">
    <property type="protein sequence ID" value="KAF7280769.1"/>
    <property type="molecule type" value="Genomic_DNA"/>
</dbReference>
<gene>
    <name evidence="1" type="ORF">GWI33_005498</name>
</gene>
<dbReference type="OrthoDB" id="10065579at2759"/>
<organism evidence="1 2">
    <name type="scientific">Rhynchophorus ferrugineus</name>
    <name type="common">Red palm weevil</name>
    <name type="synonym">Curculio ferrugineus</name>
    <dbReference type="NCBI Taxonomy" id="354439"/>
    <lineage>
        <taxon>Eukaryota</taxon>
        <taxon>Metazoa</taxon>
        <taxon>Ecdysozoa</taxon>
        <taxon>Arthropoda</taxon>
        <taxon>Hexapoda</taxon>
        <taxon>Insecta</taxon>
        <taxon>Pterygota</taxon>
        <taxon>Neoptera</taxon>
        <taxon>Endopterygota</taxon>
        <taxon>Coleoptera</taxon>
        <taxon>Polyphaga</taxon>
        <taxon>Cucujiformia</taxon>
        <taxon>Curculionidae</taxon>
        <taxon>Dryophthorinae</taxon>
        <taxon>Rhynchophorus</taxon>
    </lineage>
</organism>
<proteinExistence type="predicted"/>
<dbReference type="Proteomes" id="UP000625711">
    <property type="component" value="Unassembled WGS sequence"/>
</dbReference>
<dbReference type="PANTHER" id="PTHR46060">
    <property type="entry name" value="MARINER MOS1 TRANSPOSASE-LIKE PROTEIN"/>
    <property type="match status" value="1"/>
</dbReference>
<dbReference type="InterPro" id="IPR052709">
    <property type="entry name" value="Transposase-MT_Hybrid"/>
</dbReference>
<comment type="caution">
    <text evidence="1">The sequence shown here is derived from an EMBL/GenBank/DDBJ whole genome shotgun (WGS) entry which is preliminary data.</text>
</comment>
<accession>A0A834MJI6</accession>
<protein>
    <submittedName>
        <fullName evidence="1">Uncharacterized protein</fullName>
    </submittedName>
</protein>
<reference evidence="1" key="1">
    <citation type="submission" date="2020-08" db="EMBL/GenBank/DDBJ databases">
        <title>Genome sequencing and assembly of the red palm weevil Rhynchophorus ferrugineus.</title>
        <authorList>
            <person name="Dias G.B."/>
            <person name="Bergman C.M."/>
            <person name="Manee M."/>
        </authorList>
    </citation>
    <scope>NUCLEOTIDE SEQUENCE</scope>
    <source>
        <strain evidence="1">AA-2017</strain>
        <tissue evidence="1">Whole larva</tissue>
    </source>
</reference>
<dbReference type="GO" id="GO:0003676">
    <property type="term" value="F:nucleic acid binding"/>
    <property type="evidence" value="ECO:0007669"/>
    <property type="project" value="InterPro"/>
</dbReference>
<dbReference type="InterPro" id="IPR036397">
    <property type="entry name" value="RNaseH_sf"/>
</dbReference>
<dbReference type="AlphaFoldDB" id="A0A834MJI6"/>